<gene>
    <name evidence="1" type="ORF">F7R13_12435</name>
</gene>
<sequence>MPIPKNETVVIDIAGNRCVVLSDVPAHVPKLQTAGFHKQGDQWIRQISDDADRQHLVRMLTELNVLFSAGRGWSPQDLVEHYRENGAVTGPYRSVSWAKPDEYRIVEHG</sequence>
<name>A0A6L3NH78_9BURK</name>
<organism evidence="1 2">
    <name type="scientific">Burkholderia territorii</name>
    <dbReference type="NCBI Taxonomy" id="1503055"/>
    <lineage>
        <taxon>Bacteria</taxon>
        <taxon>Pseudomonadati</taxon>
        <taxon>Pseudomonadota</taxon>
        <taxon>Betaproteobacteria</taxon>
        <taxon>Burkholderiales</taxon>
        <taxon>Burkholderiaceae</taxon>
        <taxon>Burkholderia</taxon>
        <taxon>Burkholderia cepacia complex</taxon>
    </lineage>
</organism>
<protein>
    <submittedName>
        <fullName evidence="1">Uncharacterized protein</fullName>
    </submittedName>
</protein>
<reference evidence="1 2" key="1">
    <citation type="submission" date="2019-09" db="EMBL/GenBank/DDBJ databases">
        <title>Draft genome sequences of 48 bacterial type strains from the CCUG.</title>
        <authorList>
            <person name="Tunovic T."/>
            <person name="Pineiro-Iglesias B."/>
            <person name="Unosson C."/>
            <person name="Inganas E."/>
            <person name="Ohlen M."/>
            <person name="Cardew S."/>
            <person name="Jensie-Markopoulos S."/>
            <person name="Salva-Serra F."/>
            <person name="Jaen-Luchoro D."/>
            <person name="Karlsson R."/>
            <person name="Svensson-Stadler L."/>
            <person name="Chun J."/>
            <person name="Moore E."/>
        </authorList>
    </citation>
    <scope>NUCLEOTIDE SEQUENCE [LARGE SCALE GENOMIC DNA]</scope>
    <source>
        <strain evidence="1 2">CCUG 65687</strain>
    </source>
</reference>
<proteinExistence type="predicted"/>
<evidence type="ECO:0000313" key="1">
    <source>
        <dbReference type="EMBL" id="KAB0678274.1"/>
    </source>
</evidence>
<accession>A0A6L3NH78</accession>
<comment type="caution">
    <text evidence="1">The sequence shown here is derived from an EMBL/GenBank/DDBJ whole genome shotgun (WGS) entry which is preliminary data.</text>
</comment>
<dbReference type="AlphaFoldDB" id="A0A6L3NH78"/>
<evidence type="ECO:0000313" key="2">
    <source>
        <dbReference type="Proteomes" id="UP000473571"/>
    </source>
</evidence>
<dbReference type="EMBL" id="VZOL01000123">
    <property type="protein sequence ID" value="KAB0678274.1"/>
    <property type="molecule type" value="Genomic_DNA"/>
</dbReference>
<dbReference type="Proteomes" id="UP000473571">
    <property type="component" value="Unassembled WGS sequence"/>
</dbReference>